<feature type="domain" description="Antibacterial effector protein Tle3 C-terminal" evidence="2">
    <location>
        <begin position="602"/>
        <end position="748"/>
    </location>
</feature>
<dbReference type="Pfam" id="PF11678">
    <property type="entry name" value="Tle3_C"/>
    <property type="match status" value="1"/>
</dbReference>
<dbReference type="Proteomes" id="UP001198602">
    <property type="component" value="Unassembled WGS sequence"/>
</dbReference>
<dbReference type="Pfam" id="PF24322">
    <property type="entry name" value="Tle3"/>
    <property type="match status" value="1"/>
</dbReference>
<evidence type="ECO:0000256" key="1">
    <source>
        <dbReference type="SAM" id="MobiDB-lite"/>
    </source>
</evidence>
<dbReference type="InterPro" id="IPR056221">
    <property type="entry name" value="Tle3_ab_dom"/>
</dbReference>
<evidence type="ECO:0000313" key="4">
    <source>
        <dbReference type="EMBL" id="MCA1857837.1"/>
    </source>
</evidence>
<organism evidence="4 5">
    <name type="scientific">Massilia hydrophila</name>
    <dbReference type="NCBI Taxonomy" id="3044279"/>
    <lineage>
        <taxon>Bacteria</taxon>
        <taxon>Pseudomonadati</taxon>
        <taxon>Pseudomonadota</taxon>
        <taxon>Betaproteobacteria</taxon>
        <taxon>Burkholderiales</taxon>
        <taxon>Oxalobacteraceae</taxon>
        <taxon>Telluria group</taxon>
        <taxon>Massilia</taxon>
    </lineage>
</organism>
<dbReference type="SUPFAM" id="SSF53474">
    <property type="entry name" value="alpha/beta-Hydrolases"/>
    <property type="match status" value="1"/>
</dbReference>
<reference evidence="4 5" key="1">
    <citation type="submission" date="2021-07" db="EMBL/GenBank/DDBJ databases">
        <title>Characterization of Violacein-producing bacteria and related species.</title>
        <authorList>
            <person name="Wilson H.S."/>
            <person name="De Leon M.E."/>
        </authorList>
    </citation>
    <scope>NUCLEOTIDE SEQUENCE [LARGE SCALE GENOMIC DNA]</scope>
    <source>
        <strain evidence="4 5">HSC-2F05</strain>
    </source>
</reference>
<dbReference type="RefSeq" id="WP_225240024.1">
    <property type="nucleotide sequence ID" value="NZ_JAHYBX010000009.1"/>
</dbReference>
<comment type="caution">
    <text evidence="4">The sequence shown here is derived from an EMBL/GenBank/DDBJ whole genome shotgun (WGS) entry which is preliminary data.</text>
</comment>
<sequence length="766" mass="84560">MLYPRKASCIGKGASVLQCGRKSNKTVNVRPDLPCNVILIHGVNDVGTSFGAVEEGLCAGLDVRLHGRPGRFVPGRYRLPTAADKDVLLPDPDDVFFKRTVHDKTHSPVIPFYWGYREEFTKASTKNGQRVDRYGNRLDKDLSKGGGPFANATSTLPDMWNRGICSPADVGGDPVRPVYSAPGRMYMVLAAKRLAALVAMIRDYDANEAVNIVAHSQGCLVSLLAQAFLLDEGKRPADTLVLTHPPYSLEEEAGALVDVSENFKSGTDHPMEGHYAALRSRQTFDARLRTLANIVQGVAARKHAAPAFTALTDHAKYHGMVGSTWRPGADRDNRGKVYLYFCPEDMTVALDNMKGIGWQGVPDFMRGSAVPKERRARISGSGNVTWQIATEQQQRKPLAELGRGFYQRVFTAKRRYDPAKRAVGPVLVGQAPHDFALRLEDEDDHAHVAAANRTLRASHPEVAWPSKPGTLDFMKSEASKREGLRTINGEALRTPVPADLRGTGQIDPRDIPKTSKQAKVKAEDQGPCEEVDPIDAAIAITSGRGLNSMYEECPDPSGAPRYPKEFEVLSSADCKRIEERYNRDRKLDGEGEDGRRRVLGATRLSNGKVMAHIQESPNEARRRWQSEVSPKSFHGSIFGSAKNHRNVTAYDLAIGGGLASSDPRFYAYLCAVADWRLQSDEKTERRRSIMRWTEFEKRFGTYWAAERPERKELIKGNSIYYSSGALPACVPALHVGLPRLVICETVAGNRVKAMPVTAQGAKKETR</sequence>
<dbReference type="InterPro" id="IPR021692">
    <property type="entry name" value="Tle3_C"/>
</dbReference>
<name>A0ABS7YDP8_9BURK</name>
<dbReference type="Gene3D" id="3.40.50.1820">
    <property type="entry name" value="alpha/beta hydrolase"/>
    <property type="match status" value="1"/>
</dbReference>
<evidence type="ECO:0000259" key="2">
    <source>
        <dbReference type="Pfam" id="PF11678"/>
    </source>
</evidence>
<proteinExistence type="predicted"/>
<dbReference type="InterPro" id="IPR029058">
    <property type="entry name" value="AB_hydrolase_fold"/>
</dbReference>
<accession>A0ABS7YDP8</accession>
<evidence type="ECO:0000259" key="3">
    <source>
        <dbReference type="Pfam" id="PF24322"/>
    </source>
</evidence>
<dbReference type="EMBL" id="JAHYBX010000009">
    <property type="protein sequence ID" value="MCA1857837.1"/>
    <property type="molecule type" value="Genomic_DNA"/>
</dbReference>
<evidence type="ECO:0000313" key="5">
    <source>
        <dbReference type="Proteomes" id="UP001198602"/>
    </source>
</evidence>
<protein>
    <submittedName>
        <fullName evidence="4">DUF3274 domain-containing protein</fullName>
    </submittedName>
</protein>
<gene>
    <name evidence="4" type="ORF">LE190_18180</name>
</gene>
<keyword evidence="5" id="KW-1185">Reference proteome</keyword>
<feature type="region of interest" description="Disordered" evidence="1">
    <location>
        <begin position="495"/>
        <end position="528"/>
    </location>
</feature>
<feature type="domain" description="T6SS Tle3 phospholipase effector alpha/beta" evidence="3">
    <location>
        <begin position="33"/>
        <end position="362"/>
    </location>
</feature>